<feature type="compositionally biased region" description="Basic residues" evidence="1">
    <location>
        <begin position="26"/>
        <end position="39"/>
    </location>
</feature>
<reference evidence="2" key="2">
    <citation type="submission" date="2019-07" db="EMBL/GenBank/DDBJ databases">
        <authorList>
            <person name="Seetharam A."/>
            <person name="Woodhouse M."/>
            <person name="Cannon E."/>
        </authorList>
    </citation>
    <scope>NUCLEOTIDE SEQUENCE [LARGE SCALE GENOMIC DNA]</scope>
    <source>
        <strain evidence="2">cv. B73</strain>
    </source>
</reference>
<reference evidence="3" key="1">
    <citation type="journal article" date="2009" name="Science">
        <title>The B73 maize genome: complexity, diversity, and dynamics.</title>
        <authorList>
            <person name="Schnable P.S."/>
            <person name="Ware D."/>
            <person name="Fulton R.S."/>
            <person name="Stein J.C."/>
            <person name="Wei F."/>
            <person name="Pasternak S."/>
            <person name="Liang C."/>
            <person name="Zhang J."/>
            <person name="Fulton L."/>
            <person name="Graves T.A."/>
            <person name="Minx P."/>
            <person name="Reily A.D."/>
            <person name="Courtney L."/>
            <person name="Kruchowski S.S."/>
            <person name="Tomlinson C."/>
            <person name="Strong C."/>
            <person name="Delehaunty K."/>
            <person name="Fronick C."/>
            <person name="Courtney B."/>
            <person name="Rock S.M."/>
            <person name="Belter E."/>
            <person name="Du F."/>
            <person name="Kim K."/>
            <person name="Abbott R.M."/>
            <person name="Cotton M."/>
            <person name="Levy A."/>
            <person name="Marchetto P."/>
            <person name="Ochoa K."/>
            <person name="Jackson S.M."/>
            <person name="Gillam B."/>
            <person name="Chen W."/>
            <person name="Yan L."/>
            <person name="Higginbotham J."/>
            <person name="Cardenas M."/>
            <person name="Waligorski J."/>
            <person name="Applebaum E."/>
            <person name="Phelps L."/>
            <person name="Falcone J."/>
            <person name="Kanchi K."/>
            <person name="Thane T."/>
            <person name="Scimone A."/>
            <person name="Thane N."/>
            <person name="Henke J."/>
            <person name="Wang T."/>
            <person name="Ruppert J."/>
            <person name="Shah N."/>
            <person name="Rotter K."/>
            <person name="Hodges J."/>
            <person name="Ingenthron E."/>
            <person name="Cordes M."/>
            <person name="Kohlberg S."/>
            <person name="Sgro J."/>
            <person name="Delgado B."/>
            <person name="Mead K."/>
            <person name="Chinwalla A."/>
            <person name="Leonard S."/>
            <person name="Crouse K."/>
            <person name="Collura K."/>
            <person name="Kudrna D."/>
            <person name="Currie J."/>
            <person name="He R."/>
            <person name="Angelova A."/>
            <person name="Rajasekar S."/>
            <person name="Mueller T."/>
            <person name="Lomeli R."/>
            <person name="Scara G."/>
            <person name="Ko A."/>
            <person name="Delaney K."/>
            <person name="Wissotski M."/>
            <person name="Lopez G."/>
            <person name="Campos D."/>
            <person name="Braidotti M."/>
            <person name="Ashley E."/>
            <person name="Golser W."/>
            <person name="Kim H."/>
            <person name="Lee S."/>
            <person name="Lin J."/>
            <person name="Dujmic Z."/>
            <person name="Kim W."/>
            <person name="Talag J."/>
            <person name="Zuccolo A."/>
            <person name="Fan C."/>
            <person name="Sebastian A."/>
            <person name="Kramer M."/>
            <person name="Spiegel L."/>
            <person name="Nascimento L."/>
            <person name="Zutavern T."/>
            <person name="Miller B."/>
            <person name="Ambroise C."/>
            <person name="Muller S."/>
            <person name="Spooner W."/>
            <person name="Narechania A."/>
            <person name="Ren L."/>
            <person name="Wei S."/>
            <person name="Kumari S."/>
            <person name="Faga B."/>
            <person name="Levy M.J."/>
            <person name="McMahan L."/>
            <person name="Van Buren P."/>
            <person name="Vaughn M.W."/>
            <person name="Ying K."/>
            <person name="Yeh C.-T."/>
            <person name="Emrich S.J."/>
            <person name="Jia Y."/>
            <person name="Kalyanaraman A."/>
            <person name="Hsia A.-P."/>
            <person name="Barbazuk W.B."/>
            <person name="Baucom R.S."/>
            <person name="Brutnell T.P."/>
            <person name="Carpita N.C."/>
            <person name="Chaparro C."/>
            <person name="Chia J.-M."/>
            <person name="Deragon J.-M."/>
            <person name="Estill J.C."/>
            <person name="Fu Y."/>
            <person name="Jeddeloh J.A."/>
            <person name="Han Y."/>
            <person name="Lee H."/>
            <person name="Li P."/>
            <person name="Lisch D.R."/>
            <person name="Liu S."/>
            <person name="Liu Z."/>
            <person name="Nagel D.H."/>
            <person name="McCann M.C."/>
            <person name="SanMiguel P."/>
            <person name="Myers A.M."/>
            <person name="Nettleton D."/>
            <person name="Nguyen J."/>
            <person name="Penning B.W."/>
            <person name="Ponnala L."/>
            <person name="Schneider K.L."/>
            <person name="Schwartz D.C."/>
            <person name="Sharma A."/>
            <person name="Soderlund C."/>
            <person name="Springer N.M."/>
            <person name="Sun Q."/>
            <person name="Wang H."/>
            <person name="Waterman M."/>
            <person name="Westerman R."/>
            <person name="Wolfgruber T.K."/>
            <person name="Yang L."/>
            <person name="Yu Y."/>
            <person name="Zhang L."/>
            <person name="Zhou S."/>
            <person name="Zhu Q."/>
            <person name="Bennetzen J.L."/>
            <person name="Dawe R.K."/>
            <person name="Jiang J."/>
            <person name="Jiang N."/>
            <person name="Presting G.G."/>
            <person name="Wessler S.R."/>
            <person name="Aluru S."/>
            <person name="Martienssen R.A."/>
            <person name="Clifton S.W."/>
            <person name="McCombie W.R."/>
            <person name="Wing R.A."/>
            <person name="Wilson R.K."/>
        </authorList>
    </citation>
    <scope>NUCLEOTIDE SEQUENCE [LARGE SCALE GENOMIC DNA]</scope>
    <source>
        <strain evidence="3">cv. B73</strain>
    </source>
</reference>
<dbReference type="EnsemblPlants" id="Zm00001eb353040_T001">
    <property type="protein sequence ID" value="Zm00001eb353040_P001"/>
    <property type="gene ID" value="Zm00001eb353040"/>
</dbReference>
<reference evidence="2" key="3">
    <citation type="submission" date="2021-05" db="UniProtKB">
        <authorList>
            <consortium name="EnsemblPlants"/>
        </authorList>
    </citation>
    <scope>IDENTIFICATION</scope>
    <source>
        <strain evidence="2">cv. B73</strain>
    </source>
</reference>
<organism evidence="2 3">
    <name type="scientific">Zea mays</name>
    <name type="common">Maize</name>
    <dbReference type="NCBI Taxonomy" id="4577"/>
    <lineage>
        <taxon>Eukaryota</taxon>
        <taxon>Viridiplantae</taxon>
        <taxon>Streptophyta</taxon>
        <taxon>Embryophyta</taxon>
        <taxon>Tracheophyta</taxon>
        <taxon>Spermatophyta</taxon>
        <taxon>Magnoliopsida</taxon>
        <taxon>Liliopsida</taxon>
        <taxon>Poales</taxon>
        <taxon>Poaceae</taxon>
        <taxon>PACMAD clade</taxon>
        <taxon>Panicoideae</taxon>
        <taxon>Andropogonodae</taxon>
        <taxon>Andropogoneae</taxon>
        <taxon>Tripsacinae</taxon>
        <taxon>Zea</taxon>
    </lineage>
</organism>
<name>A0A804QR81_MAIZE</name>
<evidence type="ECO:0000313" key="3">
    <source>
        <dbReference type="Proteomes" id="UP000007305"/>
    </source>
</evidence>
<sequence>MDDCFLVARPLCPAATSALPPLEPKRARHHHARCARPTRSRPTPSARTTSSSSRTVPARSQNNQTRMEIPWKRYRASKFQPMMRELDWMFMLQVYYLLHEHGIHLQPEVEATTVLGTNYNSYLVSSGAGASLTKISCCSISKDHHINHVCSTHKV</sequence>
<evidence type="ECO:0000313" key="2">
    <source>
        <dbReference type="EnsemblPlants" id="Zm00001eb353040_P001"/>
    </source>
</evidence>
<keyword evidence="3" id="KW-1185">Reference proteome</keyword>
<feature type="compositionally biased region" description="Low complexity" evidence="1">
    <location>
        <begin position="40"/>
        <end position="60"/>
    </location>
</feature>
<dbReference type="AlphaFoldDB" id="A0A804QR81"/>
<feature type="region of interest" description="Disordered" evidence="1">
    <location>
        <begin position="17"/>
        <end position="66"/>
    </location>
</feature>
<evidence type="ECO:0000256" key="1">
    <source>
        <dbReference type="SAM" id="MobiDB-lite"/>
    </source>
</evidence>
<dbReference type="Gramene" id="Zm00001eb353040_T001">
    <property type="protein sequence ID" value="Zm00001eb353040_P001"/>
    <property type="gene ID" value="Zm00001eb353040"/>
</dbReference>
<dbReference type="Proteomes" id="UP000007305">
    <property type="component" value="Chromosome 8"/>
</dbReference>
<dbReference type="InParanoid" id="A0A804QR81"/>
<proteinExistence type="predicted"/>
<protein>
    <submittedName>
        <fullName evidence="2">Uncharacterized protein</fullName>
    </submittedName>
</protein>
<accession>A0A804QR81</accession>